<dbReference type="InterPro" id="IPR008792">
    <property type="entry name" value="PQQD"/>
</dbReference>
<evidence type="ECO:0000256" key="3">
    <source>
        <dbReference type="ARBA" id="ARBA00022905"/>
    </source>
</evidence>
<feature type="compositionally biased region" description="Basic and acidic residues" evidence="4">
    <location>
        <begin position="1"/>
        <end position="14"/>
    </location>
</feature>
<comment type="caution">
    <text evidence="5">The sequence shown here is derived from an EMBL/GenBank/DDBJ whole genome shotgun (WGS) entry which is preliminary data.</text>
</comment>
<sequence>MTDSRPADGVERQHAGSGKGTEHQQIGLVDGVEQESGSSEVRPESRPRLRPGSRLSYDHVRDTDVLLFPEGVLVLNHTAAAVLSHCDGRRTVLDIVAQLGERFRGVRLSDVTTLLAQLRQRHLIETAGEARDA</sequence>
<dbReference type="InterPro" id="IPR041881">
    <property type="entry name" value="PqqD_sf"/>
</dbReference>
<dbReference type="Gene3D" id="1.10.10.1150">
    <property type="entry name" value="Coenzyme PQQ synthesis protein D (PqqD)"/>
    <property type="match status" value="1"/>
</dbReference>
<protein>
    <recommendedName>
        <fullName evidence="7">Pyrroloquinoline quinone biosynthesis peptide chaperone PqqD</fullName>
    </recommendedName>
</protein>
<evidence type="ECO:0008006" key="7">
    <source>
        <dbReference type="Google" id="ProtNLM"/>
    </source>
</evidence>
<reference evidence="5" key="2">
    <citation type="submission" date="2020-09" db="EMBL/GenBank/DDBJ databases">
        <authorList>
            <person name="Sun Q."/>
            <person name="Zhou Y."/>
        </authorList>
    </citation>
    <scope>NUCLEOTIDE SEQUENCE</scope>
    <source>
        <strain evidence="5">CGMCC 4.5737</strain>
    </source>
</reference>
<dbReference type="InterPro" id="IPR022479">
    <property type="entry name" value="PqqD_bac"/>
</dbReference>
<name>A0A8J3C9H0_9PSEU</name>
<dbReference type="GO" id="GO:0018189">
    <property type="term" value="P:pyrroloquinoline quinone biosynthetic process"/>
    <property type="evidence" value="ECO:0007669"/>
    <property type="project" value="UniProtKB-UniPathway"/>
</dbReference>
<organism evidence="5 6">
    <name type="scientific">Longimycelium tulufanense</name>
    <dbReference type="NCBI Taxonomy" id="907463"/>
    <lineage>
        <taxon>Bacteria</taxon>
        <taxon>Bacillati</taxon>
        <taxon>Actinomycetota</taxon>
        <taxon>Actinomycetes</taxon>
        <taxon>Pseudonocardiales</taxon>
        <taxon>Pseudonocardiaceae</taxon>
        <taxon>Longimycelium</taxon>
    </lineage>
</organism>
<dbReference type="Proteomes" id="UP000637578">
    <property type="component" value="Unassembled WGS sequence"/>
</dbReference>
<evidence type="ECO:0000256" key="4">
    <source>
        <dbReference type="SAM" id="MobiDB-lite"/>
    </source>
</evidence>
<evidence type="ECO:0000256" key="2">
    <source>
        <dbReference type="ARBA" id="ARBA00011741"/>
    </source>
</evidence>
<dbReference type="UniPathway" id="UPA00539"/>
<comment type="pathway">
    <text evidence="1">Cofactor biosynthesis; pyrroloquinoline quinone biosynthesis.</text>
</comment>
<keyword evidence="3" id="KW-0884">PQQ biosynthesis</keyword>
<dbReference type="RefSeq" id="WP_373289941.1">
    <property type="nucleotide sequence ID" value="NZ_BMMK01000001.1"/>
</dbReference>
<evidence type="ECO:0000313" key="6">
    <source>
        <dbReference type="Proteomes" id="UP000637578"/>
    </source>
</evidence>
<comment type="subunit">
    <text evidence="2">Monomer. Interacts with PqqE.</text>
</comment>
<reference evidence="5" key="1">
    <citation type="journal article" date="2014" name="Int. J. Syst. Evol. Microbiol.">
        <title>Complete genome sequence of Corynebacterium casei LMG S-19264T (=DSM 44701T), isolated from a smear-ripened cheese.</title>
        <authorList>
            <consortium name="US DOE Joint Genome Institute (JGI-PGF)"/>
            <person name="Walter F."/>
            <person name="Albersmeier A."/>
            <person name="Kalinowski J."/>
            <person name="Ruckert C."/>
        </authorList>
    </citation>
    <scope>NUCLEOTIDE SEQUENCE</scope>
    <source>
        <strain evidence="5">CGMCC 4.5737</strain>
    </source>
</reference>
<dbReference type="Pfam" id="PF05402">
    <property type="entry name" value="PqqD"/>
    <property type="match status" value="1"/>
</dbReference>
<accession>A0A8J3C9H0</accession>
<proteinExistence type="predicted"/>
<keyword evidence="6" id="KW-1185">Reference proteome</keyword>
<evidence type="ECO:0000313" key="5">
    <source>
        <dbReference type="EMBL" id="GGM33844.1"/>
    </source>
</evidence>
<dbReference type="GO" id="GO:0048038">
    <property type="term" value="F:quinone binding"/>
    <property type="evidence" value="ECO:0007669"/>
    <property type="project" value="InterPro"/>
</dbReference>
<feature type="region of interest" description="Disordered" evidence="4">
    <location>
        <begin position="1"/>
        <end position="55"/>
    </location>
</feature>
<gene>
    <name evidence="5" type="ORF">GCM10012275_01560</name>
</gene>
<dbReference type="NCBIfam" id="TIGR03859">
    <property type="entry name" value="PQQ_PqqD"/>
    <property type="match status" value="1"/>
</dbReference>
<evidence type="ECO:0000256" key="1">
    <source>
        <dbReference type="ARBA" id="ARBA00004886"/>
    </source>
</evidence>
<dbReference type="AlphaFoldDB" id="A0A8J3C9H0"/>
<dbReference type="EMBL" id="BMMK01000001">
    <property type="protein sequence ID" value="GGM33844.1"/>
    <property type="molecule type" value="Genomic_DNA"/>
</dbReference>